<feature type="transmembrane region" description="Helical" evidence="7">
    <location>
        <begin position="193"/>
        <end position="212"/>
    </location>
</feature>
<dbReference type="STRING" id="1798384.A3D03_06080"/>
<evidence type="ECO:0000256" key="5">
    <source>
        <dbReference type="ARBA" id="ARBA00022989"/>
    </source>
</evidence>
<evidence type="ECO:0000256" key="6">
    <source>
        <dbReference type="ARBA" id="ARBA00023136"/>
    </source>
</evidence>
<accession>A0A1F6A6P6</accession>
<dbReference type="PANTHER" id="PTHR30589:SF0">
    <property type="entry name" value="PHOSPHATIDYLGLYCEROL--PROLIPOPROTEIN DIACYLGLYCERYL TRANSFERASE"/>
    <property type="match status" value="1"/>
</dbReference>
<dbReference type="GO" id="GO:0008961">
    <property type="term" value="F:phosphatidylglycerol-prolipoprotein diacylglyceryl transferase activity"/>
    <property type="evidence" value="ECO:0007669"/>
    <property type="project" value="InterPro"/>
</dbReference>
<organism evidence="8 9">
    <name type="scientific">Candidatus Gottesmanbacteria bacterium RIFCSPHIGHO2_02_FULL_40_13</name>
    <dbReference type="NCBI Taxonomy" id="1798384"/>
    <lineage>
        <taxon>Bacteria</taxon>
        <taxon>Candidatus Gottesmaniibacteriota</taxon>
    </lineage>
</organism>
<dbReference type="EMBL" id="MFJN01000048">
    <property type="protein sequence ID" value="OGG20385.1"/>
    <property type="molecule type" value="Genomic_DNA"/>
</dbReference>
<dbReference type="GO" id="GO:0042158">
    <property type="term" value="P:lipoprotein biosynthetic process"/>
    <property type="evidence" value="ECO:0007669"/>
    <property type="project" value="InterPro"/>
</dbReference>
<evidence type="ECO:0000256" key="4">
    <source>
        <dbReference type="ARBA" id="ARBA00022692"/>
    </source>
</evidence>
<sequence>MWPVLYTVGNFNVYSFSFFMALSFVISTFIIFKLGRDDLMEEEYLDLYLYTSIMALAAGRITYIALNFDRFGLNILKYILVREAPGLSLLGGLIGAFIFFWWYVRKHRYNFWHIIDVFSLTTCVGLIFAKIGEQLGGAGFGKETTIFLGVKIAGLSGYRHPVELYEGVVLLILAVIMFILYDKTKRKKMPSGTVFTLFVLILALSAFLFEFLKISDLYLYGLSLRQYICIFIILFISLPLYRRILIIKSIRKEGKK</sequence>
<evidence type="ECO:0000256" key="2">
    <source>
        <dbReference type="ARBA" id="ARBA00022475"/>
    </source>
</evidence>
<keyword evidence="3" id="KW-0808">Transferase</keyword>
<keyword evidence="5 7" id="KW-1133">Transmembrane helix</keyword>
<comment type="similarity">
    <text evidence="1">Belongs to the Lgt family.</text>
</comment>
<evidence type="ECO:0000256" key="7">
    <source>
        <dbReference type="SAM" id="Phobius"/>
    </source>
</evidence>
<keyword evidence="2" id="KW-1003">Cell membrane</keyword>
<evidence type="ECO:0000256" key="1">
    <source>
        <dbReference type="ARBA" id="ARBA00007150"/>
    </source>
</evidence>
<evidence type="ECO:0000313" key="9">
    <source>
        <dbReference type="Proteomes" id="UP000177092"/>
    </source>
</evidence>
<dbReference type="GO" id="GO:0005886">
    <property type="term" value="C:plasma membrane"/>
    <property type="evidence" value="ECO:0007669"/>
    <property type="project" value="InterPro"/>
</dbReference>
<proteinExistence type="inferred from homology"/>
<keyword evidence="6 7" id="KW-0472">Membrane</keyword>
<feature type="transmembrane region" description="Helical" evidence="7">
    <location>
        <begin position="111"/>
        <end position="131"/>
    </location>
</feature>
<reference evidence="8 9" key="1">
    <citation type="journal article" date="2016" name="Nat. Commun.">
        <title>Thousands of microbial genomes shed light on interconnected biogeochemical processes in an aquifer system.</title>
        <authorList>
            <person name="Anantharaman K."/>
            <person name="Brown C.T."/>
            <person name="Hug L.A."/>
            <person name="Sharon I."/>
            <person name="Castelle C.J."/>
            <person name="Probst A.J."/>
            <person name="Thomas B.C."/>
            <person name="Singh A."/>
            <person name="Wilkins M.J."/>
            <person name="Karaoz U."/>
            <person name="Brodie E.L."/>
            <person name="Williams K.H."/>
            <person name="Hubbard S.S."/>
            <person name="Banfield J.F."/>
        </authorList>
    </citation>
    <scope>NUCLEOTIDE SEQUENCE [LARGE SCALE GENOMIC DNA]</scope>
</reference>
<feature type="transmembrane region" description="Helical" evidence="7">
    <location>
        <begin position="47"/>
        <end position="66"/>
    </location>
</feature>
<feature type="transmembrane region" description="Helical" evidence="7">
    <location>
        <begin position="12"/>
        <end position="35"/>
    </location>
</feature>
<keyword evidence="4 7" id="KW-0812">Transmembrane</keyword>
<feature type="transmembrane region" description="Helical" evidence="7">
    <location>
        <begin position="224"/>
        <end position="241"/>
    </location>
</feature>
<name>A0A1F6A6P6_9BACT</name>
<evidence type="ECO:0008006" key="10">
    <source>
        <dbReference type="Google" id="ProtNLM"/>
    </source>
</evidence>
<protein>
    <recommendedName>
        <fullName evidence="10">Prolipoprotein diacylglyceryl transferase</fullName>
    </recommendedName>
</protein>
<evidence type="ECO:0000313" key="8">
    <source>
        <dbReference type="EMBL" id="OGG20385.1"/>
    </source>
</evidence>
<dbReference type="InterPro" id="IPR001640">
    <property type="entry name" value="Lgt"/>
</dbReference>
<dbReference type="Pfam" id="PF01790">
    <property type="entry name" value="LGT"/>
    <property type="match status" value="1"/>
</dbReference>
<evidence type="ECO:0000256" key="3">
    <source>
        <dbReference type="ARBA" id="ARBA00022679"/>
    </source>
</evidence>
<comment type="caution">
    <text evidence="8">The sequence shown here is derived from an EMBL/GenBank/DDBJ whole genome shotgun (WGS) entry which is preliminary data.</text>
</comment>
<dbReference type="PANTHER" id="PTHR30589">
    <property type="entry name" value="PROLIPOPROTEIN DIACYLGLYCERYL TRANSFERASE"/>
    <property type="match status" value="1"/>
</dbReference>
<dbReference type="Proteomes" id="UP000177092">
    <property type="component" value="Unassembled WGS sequence"/>
</dbReference>
<gene>
    <name evidence="8" type="ORF">A3D03_06080</name>
</gene>
<feature type="transmembrane region" description="Helical" evidence="7">
    <location>
        <begin position="164"/>
        <end position="181"/>
    </location>
</feature>
<feature type="transmembrane region" description="Helical" evidence="7">
    <location>
        <begin position="86"/>
        <end position="104"/>
    </location>
</feature>
<dbReference type="AlphaFoldDB" id="A0A1F6A6P6"/>